<feature type="transmembrane region" description="Helical" evidence="7">
    <location>
        <begin position="419"/>
        <end position="442"/>
    </location>
</feature>
<evidence type="ECO:0000256" key="4">
    <source>
        <dbReference type="ARBA" id="ARBA00022692"/>
    </source>
</evidence>
<evidence type="ECO:0000256" key="3">
    <source>
        <dbReference type="ARBA" id="ARBA00022679"/>
    </source>
</evidence>
<dbReference type="InterPro" id="IPR036641">
    <property type="entry name" value="HPT_dom_sf"/>
</dbReference>
<keyword evidence="2" id="KW-0328">Glycosyltransferase</keyword>
<gene>
    <name evidence="8" type="ORF">EXU48_11915</name>
</gene>
<protein>
    <submittedName>
        <fullName evidence="8">Glycosyltransferase</fullName>
    </submittedName>
</protein>
<feature type="transmembrane region" description="Helical" evidence="7">
    <location>
        <begin position="389"/>
        <end position="407"/>
    </location>
</feature>
<reference evidence="8 9" key="1">
    <citation type="submission" date="2019-03" db="EMBL/GenBank/DDBJ databases">
        <title>Genomic features of bacteria from cold environments.</title>
        <authorList>
            <person name="Shen L."/>
        </authorList>
    </citation>
    <scope>NUCLEOTIDE SEQUENCE [LARGE SCALE GENOMIC DNA]</scope>
    <source>
        <strain evidence="9">T3246-1</strain>
    </source>
</reference>
<dbReference type="PANTHER" id="PTHR43867">
    <property type="entry name" value="CELLULOSE SYNTHASE CATALYTIC SUBUNIT A [UDP-FORMING]"/>
    <property type="match status" value="1"/>
</dbReference>
<accession>A0ABY2E5E4</accession>
<keyword evidence="4 7" id="KW-0812">Transmembrane</keyword>
<evidence type="ECO:0000256" key="7">
    <source>
        <dbReference type="SAM" id="Phobius"/>
    </source>
</evidence>
<sequence>MVVIAGAYGAAAFTLFSATGIWGRWGENGWRDAALLLVTITAACALTYISMLVMAYLRRSRNPTGDPGQLEWHLMIPCRDEESVIAATVSAARTSFPLAHVWVIDDDSEDATASIVAALMEFDPRVHLISRVRPDARIGKGEALNAAYRTIGASLDAGTDRAQVIIGVLDADGYLSDNTLAHVAGPEAFGDPKVGAVQVEVWMKNRNDRRPLPNRGRLANAVGRLLVRMQDVEFRTTNSAMQLLRVAAGSVGMGGNGQFTRLSVLDELTVANGRPWGRKLCEDFELGLGVLTLGHRTHYVREAHVSQEALPYLRRLLTQRTRWAQGVLECASLLPALRRSGMVRLTGQLEIHYFMLLPWIMMVNLLVLPTLTFLAVVEGRFDFLSESSLAFAVTALLVFLILPYASWGPIYRRVTTERIGVLAGIGLGLATLVYAYLTYLYYPRAIARLVTGRNAWAKTKRNADDVVPLSAPALPVLDSLALLRREQIEDLAGELDQRNDLALEFVSGFAIMWPTRLARLNETVAAAEQRAARDAAVSLAASAAMLGADRLEAVARAVDAVVANGRFDEARRLLTRVDEVGEQTVDVLRTQVLADIRGE</sequence>
<proteinExistence type="predicted"/>
<keyword evidence="5 7" id="KW-1133">Transmembrane helix</keyword>
<dbReference type="Gene3D" id="3.90.550.10">
    <property type="entry name" value="Spore Coat Polysaccharide Biosynthesis Protein SpsA, Chain A"/>
    <property type="match status" value="1"/>
</dbReference>
<feature type="transmembrane region" description="Helical" evidence="7">
    <location>
        <begin position="353"/>
        <end position="377"/>
    </location>
</feature>
<evidence type="ECO:0000256" key="5">
    <source>
        <dbReference type="ARBA" id="ARBA00022989"/>
    </source>
</evidence>
<dbReference type="InterPro" id="IPR029044">
    <property type="entry name" value="Nucleotide-diphossugar_trans"/>
</dbReference>
<evidence type="ECO:0000313" key="9">
    <source>
        <dbReference type="Proteomes" id="UP000504882"/>
    </source>
</evidence>
<name>A0ABY2E5E4_9MICO</name>
<dbReference type="Pfam" id="PF13641">
    <property type="entry name" value="Glyco_tranf_2_3"/>
    <property type="match status" value="1"/>
</dbReference>
<evidence type="ECO:0000313" key="8">
    <source>
        <dbReference type="EMBL" id="TDE94320.1"/>
    </source>
</evidence>
<dbReference type="SUPFAM" id="SSF47226">
    <property type="entry name" value="Histidine-containing phosphotransfer domain, HPT domain"/>
    <property type="match status" value="1"/>
</dbReference>
<dbReference type="PANTHER" id="PTHR43867:SF2">
    <property type="entry name" value="CELLULOSE SYNTHASE CATALYTIC SUBUNIT A [UDP-FORMING]"/>
    <property type="match status" value="1"/>
</dbReference>
<organism evidence="8 9">
    <name type="scientific">Occultella glacieicola</name>
    <dbReference type="NCBI Taxonomy" id="2518684"/>
    <lineage>
        <taxon>Bacteria</taxon>
        <taxon>Bacillati</taxon>
        <taxon>Actinomycetota</taxon>
        <taxon>Actinomycetes</taxon>
        <taxon>Micrococcales</taxon>
        <taxon>Ruaniaceae</taxon>
        <taxon>Occultella</taxon>
    </lineage>
</organism>
<dbReference type="Proteomes" id="UP000504882">
    <property type="component" value="Unassembled WGS sequence"/>
</dbReference>
<dbReference type="SUPFAM" id="SSF53448">
    <property type="entry name" value="Nucleotide-diphospho-sugar transferases"/>
    <property type="match status" value="1"/>
</dbReference>
<evidence type="ECO:0000256" key="2">
    <source>
        <dbReference type="ARBA" id="ARBA00022676"/>
    </source>
</evidence>
<comment type="subcellular location">
    <subcellularLocation>
        <location evidence="1">Membrane</location>
        <topology evidence="1">Multi-pass membrane protein</topology>
    </subcellularLocation>
</comment>
<evidence type="ECO:0000256" key="1">
    <source>
        <dbReference type="ARBA" id="ARBA00004141"/>
    </source>
</evidence>
<dbReference type="InterPro" id="IPR050321">
    <property type="entry name" value="Glycosyltr_2/OpgH_subfam"/>
</dbReference>
<comment type="caution">
    <text evidence="8">The sequence shown here is derived from an EMBL/GenBank/DDBJ whole genome shotgun (WGS) entry which is preliminary data.</text>
</comment>
<feature type="transmembrane region" description="Helical" evidence="7">
    <location>
        <begin position="33"/>
        <end position="57"/>
    </location>
</feature>
<keyword evidence="6 7" id="KW-0472">Membrane</keyword>
<keyword evidence="3" id="KW-0808">Transferase</keyword>
<dbReference type="Gene3D" id="1.20.120.160">
    <property type="entry name" value="HPT domain"/>
    <property type="match status" value="1"/>
</dbReference>
<dbReference type="EMBL" id="SMNA01000005">
    <property type="protein sequence ID" value="TDE94320.1"/>
    <property type="molecule type" value="Genomic_DNA"/>
</dbReference>
<keyword evidence="9" id="KW-1185">Reference proteome</keyword>
<evidence type="ECO:0000256" key="6">
    <source>
        <dbReference type="ARBA" id="ARBA00023136"/>
    </source>
</evidence>